<proteinExistence type="predicted"/>
<evidence type="ECO:0000256" key="1">
    <source>
        <dbReference type="SAM" id="MobiDB-lite"/>
    </source>
</evidence>
<evidence type="ECO:0000313" key="2">
    <source>
        <dbReference type="EMBL" id="MTU68037.1"/>
    </source>
</evidence>
<reference evidence="2 3" key="1">
    <citation type="journal article" date="2019" name="Nat. Med.">
        <title>A library of human gut bacterial isolates paired with longitudinal multiomics data enables mechanistic microbiome research.</title>
        <authorList>
            <person name="Poyet M."/>
            <person name="Groussin M."/>
            <person name="Gibbons S.M."/>
            <person name="Avila-Pacheco J."/>
            <person name="Jiang X."/>
            <person name="Kearney S.M."/>
            <person name="Perrotta A.R."/>
            <person name="Berdy B."/>
            <person name="Zhao S."/>
            <person name="Lieberman T.D."/>
            <person name="Swanson P.K."/>
            <person name="Smith M."/>
            <person name="Roesemann S."/>
            <person name="Alexander J.E."/>
            <person name="Rich S.A."/>
            <person name="Livny J."/>
            <person name="Vlamakis H."/>
            <person name="Clish C."/>
            <person name="Bullock K."/>
            <person name="Deik A."/>
            <person name="Scott J."/>
            <person name="Pierce K.A."/>
            <person name="Xavier R.J."/>
            <person name="Alm E.J."/>
        </authorList>
    </citation>
    <scope>NUCLEOTIDE SEQUENCE [LARGE SCALE GENOMIC DNA]</scope>
    <source>
        <strain evidence="2 3">BIOML-A16</strain>
    </source>
</reference>
<evidence type="ECO:0000313" key="3">
    <source>
        <dbReference type="Proteomes" id="UP000448908"/>
    </source>
</evidence>
<evidence type="ECO:0008006" key="4">
    <source>
        <dbReference type="Google" id="ProtNLM"/>
    </source>
</evidence>
<gene>
    <name evidence="2" type="ORF">GMD92_02810</name>
</gene>
<feature type="region of interest" description="Disordered" evidence="1">
    <location>
        <begin position="379"/>
        <end position="402"/>
    </location>
</feature>
<dbReference type="PROSITE" id="PS51257">
    <property type="entry name" value="PROKAR_LIPOPROTEIN"/>
    <property type="match status" value="1"/>
</dbReference>
<accession>A0AA43W070</accession>
<feature type="compositionally biased region" description="Polar residues" evidence="1">
    <location>
        <begin position="382"/>
        <end position="395"/>
    </location>
</feature>
<dbReference type="Proteomes" id="UP000448908">
    <property type="component" value="Unassembled WGS sequence"/>
</dbReference>
<comment type="caution">
    <text evidence="2">The sequence shown here is derived from an EMBL/GenBank/DDBJ whole genome shotgun (WGS) entry which is preliminary data.</text>
</comment>
<name>A0AA43W070_9BACT</name>
<sequence>MNHTRYKIGLACTAAILLAACTSDEETGIKSEGSVVYPELQFGVGNMVMSTETRAAGPMSPDVEKYVKTIAVFEFDNEGLHEKRATTYHFIDFIRGTVDGTKGVGDVVPTEFGIVETTLRGLAFEQRDSGTICLVANVTEAQVDTLYDKYREPGQSYGRITFDKFKTWSLPFEYERMETGVYDESVSGHIKTMYMFGYYQGPVDPAAPGTIAIDLGRLASRLDITIVNETGETIDKRFGYHFDNVCHSAYFFPIKQGLPPTIGAGLSRTVICSGAGDPVDGDTIKAVPETFPAGSTHTRYFYVAAHSAKNEDEATKLHLFYNSRIVDDNQIEDENVKSVKIPLCNVHPSEAASVPNGYSLSRNTRYHFTIRIRKKDAASLGKATTRSGTSGNRSGEVTVYLP</sequence>
<organism evidence="2 3">
    <name type="scientific">Parabacteroides merdae</name>
    <dbReference type="NCBI Taxonomy" id="46503"/>
    <lineage>
        <taxon>Bacteria</taxon>
        <taxon>Pseudomonadati</taxon>
        <taxon>Bacteroidota</taxon>
        <taxon>Bacteroidia</taxon>
        <taxon>Bacteroidales</taxon>
        <taxon>Tannerellaceae</taxon>
        <taxon>Parabacteroides</taxon>
    </lineage>
</organism>
<protein>
    <recommendedName>
        <fullName evidence="4">Major fimbrial subunit protein N-terminal domain-containing protein</fullName>
    </recommendedName>
</protein>
<dbReference type="EMBL" id="WNDA01000003">
    <property type="protein sequence ID" value="MTU68037.1"/>
    <property type="molecule type" value="Genomic_DNA"/>
</dbReference>
<dbReference type="AlphaFoldDB" id="A0AA43W070"/>
<dbReference type="RefSeq" id="WP_155156178.1">
    <property type="nucleotide sequence ID" value="NZ_WNCS01000010.1"/>
</dbReference>